<evidence type="ECO:0008006" key="5">
    <source>
        <dbReference type="Google" id="ProtNLM"/>
    </source>
</evidence>
<protein>
    <recommendedName>
        <fullName evidence="5">Phosphoglycerate mutase-like protein</fullName>
    </recommendedName>
</protein>
<dbReference type="EMBL" id="EF084879">
    <property type="protein sequence ID" value="ABK24188.1"/>
    <property type="molecule type" value="mRNA"/>
</dbReference>
<evidence type="ECO:0000256" key="3">
    <source>
        <dbReference type="PIRSR" id="PIRSR613078-2"/>
    </source>
</evidence>
<organism evidence="4">
    <name type="scientific">Picea sitchensis</name>
    <name type="common">Sitka spruce</name>
    <name type="synonym">Pinus sitchensis</name>
    <dbReference type="NCBI Taxonomy" id="3332"/>
    <lineage>
        <taxon>Eukaryota</taxon>
        <taxon>Viridiplantae</taxon>
        <taxon>Streptophyta</taxon>
        <taxon>Embryophyta</taxon>
        <taxon>Tracheophyta</taxon>
        <taxon>Spermatophyta</taxon>
        <taxon>Pinopsida</taxon>
        <taxon>Pinidae</taxon>
        <taxon>Conifers I</taxon>
        <taxon>Pinales</taxon>
        <taxon>Pinaceae</taxon>
        <taxon>Picea</taxon>
    </lineage>
</organism>
<feature type="active site" description="Proton donor/acceptor" evidence="2">
    <location>
        <position position="100"/>
    </location>
</feature>
<dbReference type="InterPro" id="IPR029033">
    <property type="entry name" value="His_PPase_superfam"/>
</dbReference>
<evidence type="ECO:0000313" key="4">
    <source>
        <dbReference type="EMBL" id="ABK24188.1"/>
    </source>
</evidence>
<dbReference type="InterPro" id="IPR013078">
    <property type="entry name" value="His_Pase_superF_clade-1"/>
</dbReference>
<accession>A9NU77</accession>
<dbReference type="Gene3D" id="3.40.50.1240">
    <property type="entry name" value="Phosphoglycerate mutase-like"/>
    <property type="match status" value="1"/>
</dbReference>
<comment type="similarity">
    <text evidence="1">Belongs to the phosphoglycerate mutase family.</text>
</comment>
<evidence type="ECO:0000256" key="1">
    <source>
        <dbReference type="ARBA" id="ARBA00038362"/>
    </source>
</evidence>
<dbReference type="PANTHER" id="PTHR48100">
    <property type="entry name" value="BROAD-SPECIFICITY PHOSPHATASE YOR283W-RELATED"/>
    <property type="match status" value="1"/>
</dbReference>
<name>A9NU77_PICSI</name>
<reference evidence="4" key="1">
    <citation type="journal article" date="2008" name="BMC Genomics">
        <title>A conifer genomics resource of 200,000 spruce (Picea spp.) ESTs and 6,464 high-quality, sequence-finished full-length cDNAs for Sitka spruce (Picea sitchensis).</title>
        <authorList>
            <person name="Ralph S.G."/>
            <person name="Chun H.J."/>
            <person name="Kolosova N."/>
            <person name="Cooper D."/>
            <person name="Oddy C."/>
            <person name="Ritland C.E."/>
            <person name="Kirkpatrick R."/>
            <person name="Moore R."/>
            <person name="Barber S."/>
            <person name="Holt R.A."/>
            <person name="Jones S.J."/>
            <person name="Marra M.A."/>
            <person name="Douglas C.J."/>
            <person name="Ritland K."/>
            <person name="Bohlmann J."/>
        </authorList>
    </citation>
    <scope>NUCLEOTIDE SEQUENCE</scope>
    <source>
        <tissue evidence="4">Bark</tissue>
    </source>
</reference>
<feature type="binding site" evidence="3">
    <location>
        <begin position="25"/>
        <end position="32"/>
    </location>
    <ligand>
        <name>substrate</name>
    </ligand>
</feature>
<feature type="active site" description="Tele-phosphohistidine intermediate" evidence="2">
    <location>
        <position position="26"/>
    </location>
</feature>
<dbReference type="CDD" id="cd07067">
    <property type="entry name" value="HP_PGM_like"/>
    <property type="match status" value="1"/>
</dbReference>
<dbReference type="SMART" id="SM00855">
    <property type="entry name" value="PGAM"/>
    <property type="match status" value="1"/>
</dbReference>
<dbReference type="SUPFAM" id="SSF53254">
    <property type="entry name" value="Phosphoglycerate mutase-like"/>
    <property type="match status" value="1"/>
</dbReference>
<dbReference type="GO" id="GO:0005829">
    <property type="term" value="C:cytosol"/>
    <property type="evidence" value="ECO:0007669"/>
    <property type="project" value="TreeGrafter"/>
</dbReference>
<dbReference type="InterPro" id="IPR050275">
    <property type="entry name" value="PGM_Phosphatase"/>
</dbReference>
<dbReference type="AlphaFoldDB" id="A9NU77"/>
<dbReference type="GO" id="GO:0016791">
    <property type="term" value="F:phosphatase activity"/>
    <property type="evidence" value="ECO:0007669"/>
    <property type="project" value="TreeGrafter"/>
</dbReference>
<dbReference type="PANTHER" id="PTHR48100:SF44">
    <property type="entry name" value="PHOSPHATASE C1620.13-RELATED"/>
    <property type="match status" value="1"/>
</dbReference>
<feature type="binding site" evidence="3">
    <location>
        <position position="76"/>
    </location>
    <ligand>
        <name>substrate</name>
    </ligand>
</feature>
<proteinExistence type="evidence at transcript level"/>
<evidence type="ECO:0000256" key="2">
    <source>
        <dbReference type="PIRSR" id="PIRSR613078-1"/>
    </source>
</evidence>
<sequence length="233" mass="25452">MDCDCVDESATKPEHSGVTEIIFVRHGETICNAAGIFQGQSESELNELGWRQANAVAERLAKEPKISALYSSDLKRALDTATTIGQKCGLQVISNPAWRERHLGKLQGLSRREAPLLEPLAFQGFVSHNKDQVIPGEGESINQLYLRSKSALEEITNNHRGERVIVVTHGGVLRALWKFVGERSLPGKVLNTSINVIRRYENGSWAVPCWGDTSHLNGVGFLSSGFGGDSQSG</sequence>
<dbReference type="Pfam" id="PF00300">
    <property type="entry name" value="His_Phos_1"/>
    <property type="match status" value="1"/>
</dbReference>